<dbReference type="Proteomes" id="UP000283634">
    <property type="component" value="Unassembled WGS sequence"/>
</dbReference>
<feature type="domain" description="SB" evidence="6">
    <location>
        <begin position="312"/>
        <end position="375"/>
    </location>
</feature>
<organism evidence="7 8">
    <name type="scientific">Trypanosoma rangeli</name>
    <dbReference type="NCBI Taxonomy" id="5698"/>
    <lineage>
        <taxon>Eukaryota</taxon>
        <taxon>Discoba</taxon>
        <taxon>Euglenozoa</taxon>
        <taxon>Kinetoplastea</taxon>
        <taxon>Metakinetoplastina</taxon>
        <taxon>Trypanosomatida</taxon>
        <taxon>Trypanosomatidae</taxon>
        <taxon>Trypanosoma</taxon>
        <taxon>Herpetosoma</taxon>
    </lineage>
</organism>
<dbReference type="Pfam" id="PF09454">
    <property type="entry name" value="Vps23_core"/>
    <property type="match status" value="1"/>
</dbReference>
<dbReference type="GO" id="GO:0015031">
    <property type="term" value="P:protein transport"/>
    <property type="evidence" value="ECO:0007669"/>
    <property type="project" value="UniProtKB-UniRule"/>
</dbReference>
<dbReference type="PANTHER" id="PTHR23306">
    <property type="entry name" value="TUMOR SUSCEPTIBILITY GENE 101 PROTEIN-RELATED"/>
    <property type="match status" value="1"/>
</dbReference>
<comment type="caution">
    <text evidence="7">The sequence shown here is derived from an EMBL/GenBank/DDBJ whole genome shotgun (WGS) entry which is preliminary data.</text>
</comment>
<reference evidence="7 8" key="1">
    <citation type="journal article" date="2018" name="BMC Genomics">
        <title>Genomic comparison of Trypanosoma conorhini and Trypanosoma rangeli to Trypanosoma cruzi strains of high and low virulence.</title>
        <authorList>
            <person name="Bradwell K.R."/>
            <person name="Koparde V.N."/>
            <person name="Matveyev A.V."/>
            <person name="Serrano M.G."/>
            <person name="Alves J.M."/>
            <person name="Parikh H."/>
            <person name="Huang B."/>
            <person name="Lee V."/>
            <person name="Espinosa-Alvarez O."/>
            <person name="Ortiz P.A."/>
            <person name="Costa-Martins A.G."/>
            <person name="Teixeira M.M."/>
            <person name="Buck G.A."/>
        </authorList>
    </citation>
    <scope>NUCLEOTIDE SEQUENCE [LARGE SCALE GENOMIC DNA]</scope>
    <source>
        <strain evidence="7 8">AM80</strain>
    </source>
</reference>
<dbReference type="GeneID" id="40324814"/>
<protein>
    <recommendedName>
        <fullName evidence="6">SB domain-containing protein</fullName>
    </recommendedName>
</protein>
<evidence type="ECO:0000256" key="2">
    <source>
        <dbReference type="ARBA" id="ARBA00022448"/>
    </source>
</evidence>
<dbReference type="RefSeq" id="XP_029242258.1">
    <property type="nucleotide sequence ID" value="XM_029377939.1"/>
</dbReference>
<dbReference type="EMBL" id="MKGL01000016">
    <property type="protein sequence ID" value="RNF11548.1"/>
    <property type="molecule type" value="Genomic_DNA"/>
</dbReference>
<dbReference type="Gene3D" id="6.10.140.820">
    <property type="match status" value="1"/>
</dbReference>
<dbReference type="AlphaFoldDB" id="A0A422P1F9"/>
<keyword evidence="8" id="KW-1185">Reference proteome</keyword>
<evidence type="ECO:0000256" key="3">
    <source>
        <dbReference type="ARBA" id="ARBA00022753"/>
    </source>
</evidence>
<evidence type="ECO:0000259" key="6">
    <source>
        <dbReference type="PROSITE" id="PS51312"/>
    </source>
</evidence>
<evidence type="ECO:0000256" key="1">
    <source>
        <dbReference type="ARBA" id="ARBA00004177"/>
    </source>
</evidence>
<dbReference type="GO" id="GO:0008333">
    <property type="term" value="P:endosome to lysosome transport"/>
    <property type="evidence" value="ECO:0007669"/>
    <property type="project" value="TreeGrafter"/>
</dbReference>
<keyword evidence="3" id="KW-0967">Endosome</keyword>
<sequence>MKTSSDSRLSPMDKWYRELLYCTKPANLSDVYGRKDAAKAVARHLHDYLPHAMDHPASLCFLKKGNNCVVTVNFLLSVVPDSGTVPVSVDVGILFPQTFPKGPLKCRVRVRGAEINFAEGIFSDGVEVHLSELAFLKVKPSPYPLVDVVKAISHEIRGNLKFFTTDASFQHQCQGTSGSEDLDGPAILQKCIVSRSPVVLRPGKGQTEKLLQHASMEDSRMKTLRWASELLFARQIFYAEPYLSFREESVPLLRKLYASREIKMQEQHVLKGLISQLREASVRVASHEQAITSLQRGVDASEDSSTCIVPVDDLQARALELLSEVYALDDVLELLERSLKAGQLSCEEYVRRVSDIGRKQFEARFLFARVAEAVK</sequence>
<dbReference type="SUPFAM" id="SSF140111">
    <property type="entry name" value="Endosomal sorting complex assembly domain"/>
    <property type="match status" value="1"/>
</dbReference>
<dbReference type="VEuPathDB" id="TriTrypDB:TRSC58_06608"/>
<dbReference type="InterPro" id="IPR017916">
    <property type="entry name" value="SB_dom"/>
</dbReference>
<keyword evidence="2 5" id="KW-0813">Transport</keyword>
<dbReference type="GO" id="GO:0000813">
    <property type="term" value="C:ESCRT I complex"/>
    <property type="evidence" value="ECO:0007669"/>
    <property type="project" value="TreeGrafter"/>
</dbReference>
<dbReference type="GO" id="GO:0043130">
    <property type="term" value="F:ubiquitin binding"/>
    <property type="evidence" value="ECO:0007669"/>
    <property type="project" value="TreeGrafter"/>
</dbReference>
<evidence type="ECO:0000256" key="4">
    <source>
        <dbReference type="ARBA" id="ARBA00022927"/>
    </source>
</evidence>
<accession>A0A422P1F9</accession>
<dbReference type="InterPro" id="IPR052070">
    <property type="entry name" value="ESCRT-I_UEV_domain"/>
</dbReference>
<comment type="subcellular location">
    <subcellularLocation>
        <location evidence="1">Endosome</location>
    </subcellularLocation>
</comment>
<evidence type="ECO:0000256" key="5">
    <source>
        <dbReference type="PROSITE-ProRule" id="PRU00644"/>
    </source>
</evidence>
<dbReference type="OrthoDB" id="306304at2759"/>
<keyword evidence="4 5" id="KW-0653">Protein transport</keyword>
<gene>
    <name evidence="7" type="ORF">TraAM80_00881</name>
</gene>
<evidence type="ECO:0000313" key="7">
    <source>
        <dbReference type="EMBL" id="RNF11548.1"/>
    </source>
</evidence>
<evidence type="ECO:0000313" key="8">
    <source>
        <dbReference type="Proteomes" id="UP000283634"/>
    </source>
</evidence>
<name>A0A422P1F9_TRYRA</name>
<dbReference type="InterPro" id="IPR037202">
    <property type="entry name" value="ESCRT_assembly_dom"/>
</dbReference>
<dbReference type="PANTHER" id="PTHR23306:SF3">
    <property type="entry name" value="TUMOR SUPPRESSOR PROTEIN 101"/>
    <property type="match status" value="1"/>
</dbReference>
<proteinExistence type="predicted"/>
<dbReference type="PROSITE" id="PS51312">
    <property type="entry name" value="SB"/>
    <property type="match status" value="1"/>
</dbReference>